<organism evidence="5 6">
    <name type="scientific">Streptomyces typhae</name>
    <dbReference type="NCBI Taxonomy" id="2681492"/>
    <lineage>
        <taxon>Bacteria</taxon>
        <taxon>Bacillati</taxon>
        <taxon>Actinomycetota</taxon>
        <taxon>Actinomycetes</taxon>
        <taxon>Kitasatosporales</taxon>
        <taxon>Streptomycetaceae</taxon>
        <taxon>Streptomyces</taxon>
    </lineage>
</organism>
<dbReference type="Pfam" id="PF14031">
    <property type="entry name" value="D-ser_dehydrat"/>
    <property type="match status" value="1"/>
</dbReference>
<gene>
    <name evidence="5" type="ORF">GPA10_01360</name>
</gene>
<accession>A0A6L6WSV0</accession>
<dbReference type="InterPro" id="IPR026956">
    <property type="entry name" value="D-ser_dehydrat-like_dom"/>
</dbReference>
<name>A0A6L6WSV0_9ACTN</name>
<evidence type="ECO:0000256" key="3">
    <source>
        <dbReference type="SAM" id="MobiDB-lite"/>
    </source>
</evidence>
<reference evidence="5 6" key="1">
    <citation type="submission" date="2019-11" db="EMBL/GenBank/DDBJ databases">
        <title>Streptomyces typhae sp. nov., a novel endophytic actinomycete isolated from the root of cattail pollen (Typha angustifolia L.).</title>
        <authorList>
            <person name="Peng C."/>
        </authorList>
    </citation>
    <scope>NUCLEOTIDE SEQUENCE [LARGE SCALE GENOMIC DNA]</scope>
    <source>
        <strain evidence="6">p1417</strain>
    </source>
</reference>
<dbReference type="Proteomes" id="UP000483802">
    <property type="component" value="Unassembled WGS sequence"/>
</dbReference>
<dbReference type="PANTHER" id="PTHR28004">
    <property type="entry name" value="ZGC:162816-RELATED"/>
    <property type="match status" value="1"/>
</dbReference>
<comment type="similarity">
    <text evidence="1">Belongs to the DSD1 family.</text>
</comment>
<sequence length="479" mass="50993">MAAEKSPEQTVEQPAGQPTAQVGGRPSTAQEAAQETGQEAAQEAGKPARPGAPEAVARLADERVGPHFKALPPDTDGMTVGALAAQRRNLFTGGFTTPVLALSAERLEHNLALMEQYATRHSLAFAPHGKTSMAPQLFWRQIEHGAWGVTLAVPHQVRVARAFGVSRIFLANELVDAAALRWLAAELDADAGFRFLCYVDSVRGVQLMDAALRAAGARRRVDVVVELAAGEGARTGARTEADCAAVADAVAATGTLRLVGVAGYEGEVPDPSPERVRAWLRRLVALTADFDAAGRFAADAGAPLADIVISAGGSAWFDAVADVFAEVPELSLPVLKLLRSGAYVSHDDGHYRHLTPFNRVPDEGALQPAFRLWAQVVSRPSAEQAFINAGKRDAAYDLDLPEVQVVRRADGTELSGAGVTLHALSDQHGWLRTDPGVDLRVGDWVGLGLSHPCTSFDKWQLIPLVGADGTVTDYVRTYF</sequence>
<dbReference type="SMART" id="SM01119">
    <property type="entry name" value="D-ser_dehydrat"/>
    <property type="match status" value="1"/>
</dbReference>
<keyword evidence="2" id="KW-0456">Lyase</keyword>
<feature type="compositionally biased region" description="Polar residues" evidence="3">
    <location>
        <begin position="8"/>
        <end position="20"/>
    </location>
</feature>
<proteinExistence type="inferred from homology"/>
<evidence type="ECO:0000259" key="4">
    <source>
        <dbReference type="SMART" id="SM01119"/>
    </source>
</evidence>
<dbReference type="InterPro" id="IPR029066">
    <property type="entry name" value="PLP-binding_barrel"/>
</dbReference>
<dbReference type="Pfam" id="PF01168">
    <property type="entry name" value="Ala_racemase_N"/>
    <property type="match status" value="1"/>
</dbReference>
<feature type="region of interest" description="Disordered" evidence="3">
    <location>
        <begin position="1"/>
        <end position="51"/>
    </location>
</feature>
<dbReference type="EMBL" id="WPNZ01000001">
    <property type="protein sequence ID" value="MVO83436.1"/>
    <property type="molecule type" value="Genomic_DNA"/>
</dbReference>
<evidence type="ECO:0000256" key="1">
    <source>
        <dbReference type="ARBA" id="ARBA00005323"/>
    </source>
</evidence>
<dbReference type="GO" id="GO:0016829">
    <property type="term" value="F:lyase activity"/>
    <property type="evidence" value="ECO:0007669"/>
    <property type="project" value="UniProtKB-KW"/>
</dbReference>
<dbReference type="InterPro" id="IPR001608">
    <property type="entry name" value="Ala_racemase_N"/>
</dbReference>
<feature type="domain" description="D-serine dehydratase-like" evidence="4">
    <location>
        <begin position="369"/>
        <end position="466"/>
    </location>
</feature>
<dbReference type="Gene3D" id="2.40.37.20">
    <property type="entry name" value="D-serine dehydratase-like domain"/>
    <property type="match status" value="1"/>
</dbReference>
<evidence type="ECO:0000313" key="5">
    <source>
        <dbReference type="EMBL" id="MVO83436.1"/>
    </source>
</evidence>
<keyword evidence="6" id="KW-1185">Reference proteome</keyword>
<protein>
    <submittedName>
        <fullName evidence="5">Amino acid deaminase</fullName>
    </submittedName>
</protein>
<evidence type="ECO:0000256" key="2">
    <source>
        <dbReference type="ARBA" id="ARBA00023239"/>
    </source>
</evidence>
<comment type="caution">
    <text evidence="5">The sequence shown here is derived from an EMBL/GenBank/DDBJ whole genome shotgun (WGS) entry which is preliminary data.</text>
</comment>
<feature type="compositionally biased region" description="Low complexity" evidence="3">
    <location>
        <begin position="28"/>
        <end position="45"/>
    </location>
</feature>
<dbReference type="Gene3D" id="3.20.20.10">
    <property type="entry name" value="Alanine racemase"/>
    <property type="match status" value="1"/>
</dbReference>
<dbReference type="AlphaFoldDB" id="A0A6L6WSV0"/>
<dbReference type="InterPro" id="IPR051466">
    <property type="entry name" value="D-amino_acid_metab_enzyme"/>
</dbReference>
<dbReference type="SUPFAM" id="SSF51419">
    <property type="entry name" value="PLP-binding barrel"/>
    <property type="match status" value="1"/>
</dbReference>
<dbReference type="PANTHER" id="PTHR28004:SF8">
    <property type="entry name" value="D-SERINE DEAMINASE"/>
    <property type="match status" value="1"/>
</dbReference>
<dbReference type="InterPro" id="IPR042208">
    <property type="entry name" value="D-ser_dehydrat-like_sf"/>
</dbReference>
<evidence type="ECO:0000313" key="6">
    <source>
        <dbReference type="Proteomes" id="UP000483802"/>
    </source>
</evidence>